<accession>A0A372FXK1</accession>
<evidence type="ECO:0000313" key="1">
    <source>
        <dbReference type="EMBL" id="RFS45537.1"/>
    </source>
</evidence>
<evidence type="ECO:0000313" key="2">
    <source>
        <dbReference type="Proteomes" id="UP000262621"/>
    </source>
</evidence>
<reference evidence="1 2" key="1">
    <citation type="submission" date="2018-08" db="EMBL/GenBank/DDBJ databases">
        <title>Verrucosispora craniellae sp. nov., isolated from a marine sponge in the South China Sea.</title>
        <authorList>
            <person name="Li L."/>
            <person name="Lin H.W."/>
        </authorList>
    </citation>
    <scope>NUCLEOTIDE SEQUENCE [LARGE SCALE GENOMIC DNA]</scope>
    <source>
        <strain evidence="1 2">LHW63014</strain>
    </source>
</reference>
<keyword evidence="2" id="KW-1185">Reference proteome</keyword>
<dbReference type="Gene3D" id="2.80.10.50">
    <property type="match status" value="1"/>
</dbReference>
<dbReference type="GO" id="GO:0046373">
    <property type="term" value="P:L-arabinose metabolic process"/>
    <property type="evidence" value="ECO:0007669"/>
    <property type="project" value="InterPro"/>
</dbReference>
<name>A0A372FXK1_9ACTN</name>
<dbReference type="OrthoDB" id="9762066at2"/>
<organism evidence="1 2">
    <name type="scientific">Micromonospora craniellae</name>
    <dbReference type="NCBI Taxonomy" id="2294034"/>
    <lineage>
        <taxon>Bacteria</taxon>
        <taxon>Bacillati</taxon>
        <taxon>Actinomycetota</taxon>
        <taxon>Actinomycetes</taxon>
        <taxon>Micromonosporales</taxon>
        <taxon>Micromonosporaceae</taxon>
        <taxon>Micromonospora</taxon>
    </lineage>
</organism>
<dbReference type="AlphaFoldDB" id="A0A372FXK1"/>
<dbReference type="Proteomes" id="UP000262621">
    <property type="component" value="Unassembled WGS sequence"/>
</dbReference>
<dbReference type="InterPro" id="IPR036195">
    <property type="entry name" value="AbfB_ABD_sf"/>
</dbReference>
<proteinExistence type="predicted"/>
<comment type="caution">
    <text evidence="1">The sequence shown here is derived from an EMBL/GenBank/DDBJ whole genome shotgun (WGS) entry which is preliminary data.</text>
</comment>
<dbReference type="SUPFAM" id="SSF110221">
    <property type="entry name" value="AbfB domain"/>
    <property type="match status" value="1"/>
</dbReference>
<dbReference type="EMBL" id="QVFU01000016">
    <property type="protein sequence ID" value="RFS45537.1"/>
    <property type="molecule type" value="Genomic_DNA"/>
</dbReference>
<protein>
    <submittedName>
        <fullName evidence="1">Uncharacterized protein</fullName>
    </submittedName>
</protein>
<sequence>MPERVNVPFPVESALSGVQRAAADNRHHLHYRRTATGGFTEFTVPVPNARRWSPVPSASRIAVLGEFGGLGLRAPGHEYSPSGGFFAYEWQPTDEARVRAVNRALIDASRSITPRQPVALPVGARRSLQVTTHGHTGRYLRHQNGLAYTEIVTDGSTALLKQDATYTIGVATQPDHADRTASRPGRSGRYTCHPSARPGQVHWLVVASASPVRCAPPSACSRPPRCWPVARRPPRPPHPPRCGCCR</sequence>
<dbReference type="GO" id="GO:0046556">
    <property type="term" value="F:alpha-L-arabinofuranosidase activity"/>
    <property type="evidence" value="ECO:0007669"/>
    <property type="project" value="InterPro"/>
</dbReference>
<gene>
    <name evidence="1" type="ORF">D0Q02_16555</name>
</gene>